<evidence type="ECO:0000256" key="1">
    <source>
        <dbReference type="SAM" id="Phobius"/>
    </source>
</evidence>
<keyword evidence="3" id="KW-1185">Reference proteome</keyword>
<protein>
    <submittedName>
        <fullName evidence="2">Uncharacterized protein</fullName>
    </submittedName>
</protein>
<sequence>MDLGGLIALVIINLGVLFVGYSKGIETIDRVNPFLFYTMDYTKLPGEKEISPQNKRIKAIGLLGLATTPWGANGPS</sequence>
<feature type="transmembrane region" description="Helical" evidence="1">
    <location>
        <begin position="6"/>
        <end position="22"/>
    </location>
</feature>
<keyword evidence="1" id="KW-0472">Membrane</keyword>
<gene>
    <name evidence="2" type="ORF">HU830_03670</name>
</gene>
<proteinExistence type="predicted"/>
<keyword evidence="1" id="KW-1133">Transmembrane helix</keyword>
<dbReference type="AlphaFoldDB" id="A0A850R613"/>
<accession>A0A850R613</accession>
<dbReference type="RefSeq" id="WP_176942446.1">
    <property type="nucleotide sequence ID" value="NZ_JABZEC010000003.1"/>
</dbReference>
<comment type="caution">
    <text evidence="2">The sequence shown here is derived from an EMBL/GenBank/DDBJ whole genome shotgun (WGS) entry which is preliminary data.</text>
</comment>
<evidence type="ECO:0000313" key="2">
    <source>
        <dbReference type="EMBL" id="NVY96277.1"/>
    </source>
</evidence>
<dbReference type="Proteomes" id="UP000563523">
    <property type="component" value="Unassembled WGS sequence"/>
</dbReference>
<dbReference type="EMBL" id="JABZEC010000003">
    <property type="protein sequence ID" value="NVY96277.1"/>
    <property type="molecule type" value="Genomic_DNA"/>
</dbReference>
<organism evidence="2 3">
    <name type="scientific">Bombilactobacillus apium</name>
    <dbReference type="NCBI Taxonomy" id="2675299"/>
    <lineage>
        <taxon>Bacteria</taxon>
        <taxon>Bacillati</taxon>
        <taxon>Bacillota</taxon>
        <taxon>Bacilli</taxon>
        <taxon>Lactobacillales</taxon>
        <taxon>Lactobacillaceae</taxon>
        <taxon>Bombilactobacillus</taxon>
    </lineage>
</organism>
<evidence type="ECO:0000313" key="3">
    <source>
        <dbReference type="Proteomes" id="UP000563523"/>
    </source>
</evidence>
<reference evidence="2 3" key="1">
    <citation type="submission" date="2020-06" db="EMBL/GenBank/DDBJ databases">
        <authorList>
            <person name="Kang J."/>
        </authorList>
    </citation>
    <scope>NUCLEOTIDE SEQUENCE [LARGE SCALE GENOMIC DNA]</scope>
    <source>
        <strain evidence="2 3">DCY120</strain>
    </source>
</reference>
<name>A0A850R613_9LACO</name>
<keyword evidence="1" id="KW-0812">Transmembrane</keyword>